<proteinExistence type="predicted"/>
<evidence type="ECO:0000313" key="1">
    <source>
        <dbReference type="EMBL" id="SDP64110.1"/>
    </source>
</evidence>
<evidence type="ECO:0000313" key="2">
    <source>
        <dbReference type="Proteomes" id="UP000199651"/>
    </source>
</evidence>
<dbReference type="Proteomes" id="UP000199651">
    <property type="component" value="Unassembled WGS sequence"/>
</dbReference>
<protein>
    <submittedName>
        <fullName evidence="1">Uncharacterized protein</fullName>
    </submittedName>
</protein>
<dbReference type="RefSeq" id="WP_166657862.1">
    <property type="nucleotide sequence ID" value="NZ_FNDV01000001.1"/>
</dbReference>
<organism evidence="1 2">
    <name type="scientific">Actinokineospora alba</name>
    <dbReference type="NCBI Taxonomy" id="504798"/>
    <lineage>
        <taxon>Bacteria</taxon>
        <taxon>Bacillati</taxon>
        <taxon>Actinomycetota</taxon>
        <taxon>Actinomycetes</taxon>
        <taxon>Pseudonocardiales</taxon>
        <taxon>Pseudonocardiaceae</taxon>
        <taxon>Actinokineospora</taxon>
    </lineage>
</organism>
<gene>
    <name evidence="1" type="ORF">SAMN05192558_11199</name>
</gene>
<dbReference type="AlphaFoldDB" id="A0A1H0UDG6"/>
<name>A0A1H0UDG6_9PSEU</name>
<accession>A0A1H0UDG6</accession>
<sequence length="51" mass="5340">MSVYLDAEGNIGISVPPGETARLPSADTARILQDVIAAAVIEQRRMSALTA</sequence>
<keyword evidence="2" id="KW-1185">Reference proteome</keyword>
<reference evidence="2" key="1">
    <citation type="submission" date="2016-10" db="EMBL/GenBank/DDBJ databases">
        <authorList>
            <person name="Varghese N."/>
            <person name="Submissions S."/>
        </authorList>
    </citation>
    <scope>NUCLEOTIDE SEQUENCE [LARGE SCALE GENOMIC DNA]</scope>
    <source>
        <strain evidence="2">IBRC-M 10655</strain>
    </source>
</reference>
<dbReference type="EMBL" id="FNJB01000011">
    <property type="protein sequence ID" value="SDP64110.1"/>
    <property type="molecule type" value="Genomic_DNA"/>
</dbReference>